<dbReference type="GO" id="GO:0089705">
    <property type="term" value="P:protein localization to outer membrane"/>
    <property type="evidence" value="ECO:0007669"/>
    <property type="project" value="TreeGrafter"/>
</dbReference>
<evidence type="ECO:0000256" key="1">
    <source>
        <dbReference type="ARBA" id="ARBA00022448"/>
    </source>
</evidence>
<dbReference type="InterPro" id="IPR017871">
    <property type="entry name" value="ABC_transporter-like_CS"/>
</dbReference>
<dbReference type="InterPro" id="IPR017911">
    <property type="entry name" value="MacB-like_ATP-bd"/>
</dbReference>
<comment type="caution">
    <text evidence="7">The sequence shown here is derived from an EMBL/GenBank/DDBJ whole genome shotgun (WGS) entry which is preliminary data.</text>
</comment>
<name>A0A2S9YR01_9BACT</name>
<keyword evidence="1" id="KW-0813">Transport</keyword>
<dbReference type="InterPro" id="IPR027417">
    <property type="entry name" value="P-loop_NTPase"/>
</dbReference>
<feature type="domain" description="ABC transporter" evidence="6">
    <location>
        <begin position="12"/>
        <end position="257"/>
    </location>
</feature>
<keyword evidence="7" id="KW-0378">Hydrolase</keyword>
<dbReference type="GO" id="GO:0044874">
    <property type="term" value="P:lipoprotein localization to outer membrane"/>
    <property type="evidence" value="ECO:0007669"/>
    <property type="project" value="TreeGrafter"/>
</dbReference>
<reference evidence="7 8" key="1">
    <citation type="submission" date="2018-03" db="EMBL/GenBank/DDBJ databases">
        <title>Draft Genome Sequences of the Obligatory Marine Myxobacteria Enhygromyxa salina SWB007.</title>
        <authorList>
            <person name="Poehlein A."/>
            <person name="Moghaddam J.A."/>
            <person name="Harms H."/>
            <person name="Alanjari M."/>
            <person name="Koenig G.M."/>
            <person name="Daniel R."/>
            <person name="Schaeberle T.F."/>
        </authorList>
    </citation>
    <scope>NUCLEOTIDE SEQUENCE [LARGE SCALE GENOMIC DNA]</scope>
    <source>
        <strain evidence="7 8">SWB007</strain>
    </source>
</reference>
<gene>
    <name evidence="7" type="primary">lolD</name>
    <name evidence="7" type="ORF">ENSA7_28070</name>
</gene>
<dbReference type="CDD" id="cd03255">
    <property type="entry name" value="ABC_MJ0796_LolCDE_FtsE"/>
    <property type="match status" value="1"/>
</dbReference>
<organism evidence="7 8">
    <name type="scientific">Enhygromyxa salina</name>
    <dbReference type="NCBI Taxonomy" id="215803"/>
    <lineage>
        <taxon>Bacteria</taxon>
        <taxon>Pseudomonadati</taxon>
        <taxon>Myxococcota</taxon>
        <taxon>Polyangia</taxon>
        <taxon>Nannocystales</taxon>
        <taxon>Nannocystaceae</taxon>
        <taxon>Enhygromyxa</taxon>
    </lineage>
</organism>
<keyword evidence="7" id="KW-0449">Lipoprotein</keyword>
<dbReference type="EC" id="3.6.3.-" evidence="7"/>
<dbReference type="GO" id="GO:0098796">
    <property type="term" value="C:membrane protein complex"/>
    <property type="evidence" value="ECO:0007669"/>
    <property type="project" value="UniProtKB-ARBA"/>
</dbReference>
<protein>
    <submittedName>
        <fullName evidence="7">Lipoprotein-releasing system ATP-binding protein LolD</fullName>
        <ecNumber evidence="7">3.6.3.-</ecNumber>
    </submittedName>
</protein>
<dbReference type="SUPFAM" id="SSF52540">
    <property type="entry name" value="P-loop containing nucleoside triphosphate hydrolases"/>
    <property type="match status" value="1"/>
</dbReference>
<accession>A0A2S9YR01</accession>
<dbReference type="InterPro" id="IPR003439">
    <property type="entry name" value="ABC_transporter-like_ATP-bd"/>
</dbReference>
<dbReference type="PROSITE" id="PS50893">
    <property type="entry name" value="ABC_TRANSPORTER_2"/>
    <property type="match status" value="1"/>
</dbReference>
<evidence type="ECO:0000256" key="2">
    <source>
        <dbReference type="ARBA" id="ARBA00022741"/>
    </source>
</evidence>
<dbReference type="FunFam" id="3.40.50.300:FF:000032">
    <property type="entry name" value="Export ABC transporter ATP-binding protein"/>
    <property type="match status" value="1"/>
</dbReference>
<dbReference type="InterPro" id="IPR015854">
    <property type="entry name" value="ABC_transpr_LolD-like"/>
</dbReference>
<evidence type="ECO:0000259" key="6">
    <source>
        <dbReference type="PROSITE" id="PS50893"/>
    </source>
</evidence>
<keyword evidence="2" id="KW-0547">Nucleotide-binding</keyword>
<proteinExistence type="inferred from homology"/>
<dbReference type="Proteomes" id="UP000238823">
    <property type="component" value="Unassembled WGS sequence"/>
</dbReference>
<dbReference type="SMART" id="SM00382">
    <property type="entry name" value="AAA"/>
    <property type="match status" value="1"/>
</dbReference>
<dbReference type="GO" id="GO:0005886">
    <property type="term" value="C:plasma membrane"/>
    <property type="evidence" value="ECO:0007669"/>
    <property type="project" value="TreeGrafter"/>
</dbReference>
<dbReference type="PROSITE" id="PS00211">
    <property type="entry name" value="ABC_TRANSPORTER_1"/>
    <property type="match status" value="1"/>
</dbReference>
<evidence type="ECO:0000256" key="3">
    <source>
        <dbReference type="ARBA" id="ARBA00022840"/>
    </source>
</evidence>
<evidence type="ECO:0000256" key="4">
    <source>
        <dbReference type="ARBA" id="ARBA00038388"/>
    </source>
</evidence>
<dbReference type="GO" id="GO:0005524">
    <property type="term" value="F:ATP binding"/>
    <property type="evidence" value="ECO:0007669"/>
    <property type="project" value="UniProtKB-KW"/>
</dbReference>
<dbReference type="Pfam" id="PF00005">
    <property type="entry name" value="ABC_tran"/>
    <property type="match status" value="1"/>
</dbReference>
<dbReference type="PANTHER" id="PTHR24220">
    <property type="entry name" value="IMPORT ATP-BINDING PROTEIN"/>
    <property type="match status" value="1"/>
</dbReference>
<evidence type="ECO:0000256" key="5">
    <source>
        <dbReference type="SAM" id="MobiDB-lite"/>
    </source>
</evidence>
<evidence type="ECO:0000313" key="7">
    <source>
        <dbReference type="EMBL" id="PRQ07510.1"/>
    </source>
</evidence>
<feature type="compositionally biased region" description="Low complexity" evidence="5">
    <location>
        <begin position="250"/>
        <end position="262"/>
    </location>
</feature>
<dbReference type="InterPro" id="IPR003593">
    <property type="entry name" value="AAA+_ATPase"/>
</dbReference>
<sequence>MPSPAKDAPVLVQVRDMYKSFRHGSRKLDVLRGVNLTVRAGEMVTIIGASGAGKSTLLHCLGTLDLPSSGEILFQPVGGGTPTDITRLPPPDLAEFRNRTIGFVFQFHHLLPEFSALENAMMPALIARTPTRQAREQAEEMLAAVGMSHRLAHRPGELSGGEQQRVAIARALAMRPRLLLADEPTGNLDTRTSAEVHELLFRLNQEHDLSMLIVTHNMELAQQMPRVVRMADGRILEGDGQDAETAPQLAAAGADPFGAGPE</sequence>
<keyword evidence="3 7" id="KW-0067">ATP-binding</keyword>
<dbReference type="EMBL" id="PVNL01000053">
    <property type="protein sequence ID" value="PRQ07510.1"/>
    <property type="molecule type" value="Genomic_DNA"/>
</dbReference>
<comment type="similarity">
    <text evidence="4">Belongs to the ABC transporter superfamily. Macrolide exporter (TC 3.A.1.122) family.</text>
</comment>
<feature type="region of interest" description="Disordered" evidence="5">
    <location>
        <begin position="240"/>
        <end position="262"/>
    </location>
</feature>
<dbReference type="PANTHER" id="PTHR24220:SF689">
    <property type="entry name" value="LIPOPROTEIN-RELEASING SYSTEM ATP-BINDING PROTEIN LOLD"/>
    <property type="match status" value="1"/>
</dbReference>
<dbReference type="GO" id="GO:0022857">
    <property type="term" value="F:transmembrane transporter activity"/>
    <property type="evidence" value="ECO:0007669"/>
    <property type="project" value="TreeGrafter"/>
</dbReference>
<dbReference type="GO" id="GO:0016887">
    <property type="term" value="F:ATP hydrolysis activity"/>
    <property type="evidence" value="ECO:0007669"/>
    <property type="project" value="InterPro"/>
</dbReference>
<dbReference type="AlphaFoldDB" id="A0A2S9YR01"/>
<evidence type="ECO:0000313" key="8">
    <source>
        <dbReference type="Proteomes" id="UP000238823"/>
    </source>
</evidence>
<dbReference type="Gene3D" id="3.40.50.300">
    <property type="entry name" value="P-loop containing nucleotide triphosphate hydrolases"/>
    <property type="match status" value="1"/>
</dbReference>